<gene>
    <name evidence="1" type="ORF">ALO64_03315</name>
</gene>
<protein>
    <submittedName>
        <fullName evidence="1">Uncharacterized protein</fullName>
    </submittedName>
</protein>
<dbReference type="Proteomes" id="UP000050455">
    <property type="component" value="Unassembled WGS sequence"/>
</dbReference>
<dbReference type="AlphaFoldDB" id="A0A0P9W6L9"/>
<organism evidence="1 2">
    <name type="scientific">Pseudomonas meliae</name>
    <dbReference type="NCBI Taxonomy" id="86176"/>
    <lineage>
        <taxon>Bacteria</taxon>
        <taxon>Pseudomonadati</taxon>
        <taxon>Pseudomonadota</taxon>
        <taxon>Gammaproteobacteria</taxon>
        <taxon>Pseudomonadales</taxon>
        <taxon>Pseudomonadaceae</taxon>
        <taxon>Pseudomonas</taxon>
    </lineage>
</organism>
<accession>A0A0P9W6L9</accession>
<comment type="caution">
    <text evidence="1">The sequence shown here is derived from an EMBL/GenBank/DDBJ whole genome shotgun (WGS) entry which is preliminary data.</text>
</comment>
<sequence length="176" mass="19821">MSIGTDEVQPICGTDLERWRIENGLTKVAAADAFGLQKAKWEELTGPDKSSEQINDPVVAMLLFLYRTHPESSPVQPPLDIKDFYDYLGLQDSPQDRDSFATLIGRSPPSVYRLMLHDGKPGRPVMKWVEALKRMDLTPKQCKRVMQDVVSKVGERQKVEKVLIQGWSKGGIGEHD</sequence>
<dbReference type="RefSeq" id="WP_044345524.1">
    <property type="nucleotide sequence ID" value="NZ_JYHE01000184.1"/>
</dbReference>
<dbReference type="PATRIC" id="fig|86176.4.peg.3707"/>
<evidence type="ECO:0000313" key="1">
    <source>
        <dbReference type="EMBL" id="KPX78766.1"/>
    </source>
</evidence>
<reference evidence="1 2" key="1">
    <citation type="submission" date="2015-09" db="EMBL/GenBank/DDBJ databases">
        <title>Genome announcement of multiple Pseudomonas syringae strains.</title>
        <authorList>
            <person name="Thakur S."/>
            <person name="Wang P.W."/>
            <person name="Gong Y."/>
            <person name="Weir B.S."/>
            <person name="Guttman D.S."/>
        </authorList>
    </citation>
    <scope>NUCLEOTIDE SEQUENCE [LARGE SCALE GENOMIC DNA]</scope>
    <source>
        <strain evidence="1 2">ICMP6289</strain>
    </source>
</reference>
<evidence type="ECO:0000313" key="2">
    <source>
        <dbReference type="Proteomes" id="UP000050455"/>
    </source>
</evidence>
<dbReference type="EMBL" id="LJQT01000494">
    <property type="protein sequence ID" value="KPX78766.1"/>
    <property type="molecule type" value="Genomic_DNA"/>
</dbReference>
<keyword evidence="2" id="KW-1185">Reference proteome</keyword>
<proteinExistence type="predicted"/>
<name>A0A0P9W6L9_9PSED</name>